<dbReference type="EMBL" id="CM009753">
    <property type="protein sequence ID" value="PUZ56317.1"/>
    <property type="molecule type" value="Genomic_DNA"/>
</dbReference>
<organism evidence="2 3">
    <name type="scientific">Panicum hallii var. hallii</name>
    <dbReference type="NCBI Taxonomy" id="1504633"/>
    <lineage>
        <taxon>Eukaryota</taxon>
        <taxon>Viridiplantae</taxon>
        <taxon>Streptophyta</taxon>
        <taxon>Embryophyta</taxon>
        <taxon>Tracheophyta</taxon>
        <taxon>Spermatophyta</taxon>
        <taxon>Magnoliopsida</taxon>
        <taxon>Liliopsida</taxon>
        <taxon>Poales</taxon>
        <taxon>Poaceae</taxon>
        <taxon>PACMAD clade</taxon>
        <taxon>Panicoideae</taxon>
        <taxon>Panicodae</taxon>
        <taxon>Paniceae</taxon>
        <taxon>Panicinae</taxon>
        <taxon>Panicum</taxon>
        <taxon>Panicum sect. Panicum</taxon>
    </lineage>
</organism>
<evidence type="ECO:0000313" key="2">
    <source>
        <dbReference type="EMBL" id="PUZ56317.1"/>
    </source>
</evidence>
<evidence type="ECO:0000256" key="1">
    <source>
        <dbReference type="SAM" id="MobiDB-lite"/>
    </source>
</evidence>
<accession>A0A2T7DL63</accession>
<dbReference type="AlphaFoldDB" id="A0A2T7DL63"/>
<feature type="region of interest" description="Disordered" evidence="1">
    <location>
        <begin position="64"/>
        <end position="138"/>
    </location>
</feature>
<gene>
    <name evidence="2" type="ORF">GQ55_5G285800</name>
</gene>
<keyword evidence="3" id="KW-1185">Reference proteome</keyword>
<name>A0A2T7DL63_9POAL</name>
<dbReference type="Proteomes" id="UP000244336">
    <property type="component" value="Chromosome 5"/>
</dbReference>
<proteinExistence type="predicted"/>
<protein>
    <submittedName>
        <fullName evidence="2">Uncharacterized protein</fullName>
    </submittedName>
</protein>
<dbReference type="Gramene" id="PUZ56317">
    <property type="protein sequence ID" value="PUZ56317"/>
    <property type="gene ID" value="GQ55_5G285800"/>
</dbReference>
<evidence type="ECO:0000313" key="3">
    <source>
        <dbReference type="Proteomes" id="UP000244336"/>
    </source>
</evidence>
<reference evidence="2 3" key="1">
    <citation type="submission" date="2018-04" db="EMBL/GenBank/DDBJ databases">
        <title>WGS assembly of Panicum hallii var. hallii HAL2.</title>
        <authorList>
            <person name="Lovell J."/>
            <person name="Jenkins J."/>
            <person name="Lowry D."/>
            <person name="Mamidi S."/>
            <person name="Sreedasyam A."/>
            <person name="Weng X."/>
            <person name="Barry K."/>
            <person name="Bonette J."/>
            <person name="Campitelli B."/>
            <person name="Daum C."/>
            <person name="Gordon S."/>
            <person name="Gould B."/>
            <person name="Lipzen A."/>
            <person name="MacQueen A."/>
            <person name="Palacio-Mejia J."/>
            <person name="Plott C."/>
            <person name="Shakirov E."/>
            <person name="Shu S."/>
            <person name="Yoshinaga Y."/>
            <person name="Zane M."/>
            <person name="Rokhsar D."/>
            <person name="Grimwood J."/>
            <person name="Schmutz J."/>
            <person name="Juenger T."/>
        </authorList>
    </citation>
    <scope>NUCLEOTIDE SEQUENCE [LARGE SCALE GENOMIC DNA]</scope>
    <source>
        <strain evidence="3">cv. HAL2</strain>
    </source>
</reference>
<feature type="compositionally biased region" description="Low complexity" evidence="1">
    <location>
        <begin position="87"/>
        <end position="102"/>
    </location>
</feature>
<sequence length="151" mass="15957">MAPFGNHELGLDLWIGFTQTRNPFDAAATAGDTSCASVGASRDASEGSLPLAGRAAPHLRRRVGRSLRSRSTAAAIRGQRGAHLQDSPLPSFISSSGSLSLPHPDNGCVTPSKSWRSTVTRTKRKRTSRPTSTPVVEGVDLNTKAPEVVQV</sequence>